<dbReference type="Gene3D" id="3.80.10.10">
    <property type="entry name" value="Ribonuclease Inhibitor"/>
    <property type="match status" value="1"/>
</dbReference>
<accession>N6UKL2</accession>
<feature type="non-terminal residue" evidence="1">
    <location>
        <position position="1"/>
    </location>
</feature>
<dbReference type="PANTHER" id="PTHR15739:SF5">
    <property type="entry name" value="LD23158P"/>
    <property type="match status" value="1"/>
</dbReference>
<reference evidence="1" key="1">
    <citation type="journal article" date="2013" name="Genome Biol.">
        <title>Draft genome of the mountain pine beetle, Dendroctonus ponderosae Hopkins, a major forest pest.</title>
        <authorList>
            <person name="Keeling C.I."/>
            <person name="Yuen M.M."/>
            <person name="Liao N.Y."/>
            <person name="Docking T.R."/>
            <person name="Chan S.K."/>
            <person name="Taylor G.A."/>
            <person name="Palmquist D.L."/>
            <person name="Jackman S.D."/>
            <person name="Nguyen A."/>
            <person name="Li M."/>
            <person name="Henderson H."/>
            <person name="Janes J.K."/>
            <person name="Zhao Y."/>
            <person name="Pandoh P."/>
            <person name="Moore R."/>
            <person name="Sperling F.A."/>
            <person name="Huber D.P."/>
            <person name="Birol I."/>
            <person name="Jones S.J."/>
            <person name="Bohlmann J."/>
        </authorList>
    </citation>
    <scope>NUCLEOTIDE SEQUENCE</scope>
</reference>
<proteinExistence type="predicted"/>
<protein>
    <submittedName>
        <fullName evidence="1">Uncharacterized protein</fullName>
    </submittedName>
</protein>
<dbReference type="EMBL" id="KB740171">
    <property type="protein sequence ID" value="ENN81191.1"/>
    <property type="molecule type" value="Genomic_DNA"/>
</dbReference>
<name>N6UKL2_DENPD</name>
<dbReference type="AlphaFoldDB" id="N6UKL2"/>
<dbReference type="SUPFAM" id="SSF52058">
    <property type="entry name" value="L domain-like"/>
    <property type="match status" value="1"/>
</dbReference>
<gene>
    <name evidence="1" type="ORF">YQE_02398</name>
</gene>
<dbReference type="HOGENOM" id="CLU_1044150_0_0_1"/>
<dbReference type="PANTHER" id="PTHR15739">
    <property type="entry name" value="ZINC FINGER PROTEIN"/>
    <property type="match status" value="1"/>
</dbReference>
<dbReference type="InterPro" id="IPR052283">
    <property type="entry name" value="GenomicStab_NeuMorph_Reg"/>
</dbReference>
<feature type="non-terminal residue" evidence="1">
    <location>
        <position position="267"/>
    </location>
</feature>
<organism evidence="1">
    <name type="scientific">Dendroctonus ponderosae</name>
    <name type="common">Mountain pine beetle</name>
    <dbReference type="NCBI Taxonomy" id="77166"/>
    <lineage>
        <taxon>Eukaryota</taxon>
        <taxon>Metazoa</taxon>
        <taxon>Ecdysozoa</taxon>
        <taxon>Arthropoda</taxon>
        <taxon>Hexapoda</taxon>
        <taxon>Insecta</taxon>
        <taxon>Pterygota</taxon>
        <taxon>Neoptera</taxon>
        <taxon>Endopterygota</taxon>
        <taxon>Coleoptera</taxon>
        <taxon>Polyphaga</taxon>
        <taxon>Cucujiformia</taxon>
        <taxon>Curculionidae</taxon>
        <taxon>Scolytinae</taxon>
        <taxon>Dendroctonus</taxon>
    </lineage>
</organism>
<sequence length="267" mass="29726">MNDVFGRLLLSSDPSDMSSVSQCIDVLRVINAVTIKCESLNLDSFNALKCVKELRLKSTFGLSIKSIDSLTELKTLKILSLTSVTDLHKLDLTVLAELVNLEWLDLGECTDFPKNFGSDILLKLNRLEKLRLEKGQGSCHTFEILEAVKDMERLEQLELVNFDVKTGFDKAIGLCTNIKKLMIIPTYISQSATTNNMVLSGVLQLHGNSIEFVVRFPESCSVFAGSLSHFVWGVTLELLRVTELFVYQCEDSNKNEKKPGGNGDCIP</sequence>
<dbReference type="OrthoDB" id="61560at2759"/>
<dbReference type="InterPro" id="IPR032675">
    <property type="entry name" value="LRR_dom_sf"/>
</dbReference>
<evidence type="ECO:0000313" key="1">
    <source>
        <dbReference type="EMBL" id="ENN81191.1"/>
    </source>
</evidence>